<comment type="caution">
    <text evidence="1">The sequence shown here is derived from an EMBL/GenBank/DDBJ whole genome shotgun (WGS) entry which is preliminary data.</text>
</comment>
<proteinExistence type="predicted"/>
<keyword evidence="2" id="KW-1185">Reference proteome</keyword>
<gene>
    <name evidence="1" type="ORF">MLD38_009441</name>
</gene>
<dbReference type="EMBL" id="CM042882">
    <property type="protein sequence ID" value="KAI4383629.1"/>
    <property type="molecule type" value="Genomic_DNA"/>
</dbReference>
<evidence type="ECO:0000313" key="1">
    <source>
        <dbReference type="EMBL" id="KAI4383629.1"/>
    </source>
</evidence>
<accession>A0ACB9S1A2</accession>
<dbReference type="Proteomes" id="UP001057402">
    <property type="component" value="Chromosome 3"/>
</dbReference>
<protein>
    <submittedName>
        <fullName evidence="1">Uncharacterized protein</fullName>
    </submittedName>
</protein>
<name>A0ACB9S1A2_9MYRT</name>
<organism evidence="1 2">
    <name type="scientific">Melastoma candidum</name>
    <dbReference type="NCBI Taxonomy" id="119954"/>
    <lineage>
        <taxon>Eukaryota</taxon>
        <taxon>Viridiplantae</taxon>
        <taxon>Streptophyta</taxon>
        <taxon>Embryophyta</taxon>
        <taxon>Tracheophyta</taxon>
        <taxon>Spermatophyta</taxon>
        <taxon>Magnoliopsida</taxon>
        <taxon>eudicotyledons</taxon>
        <taxon>Gunneridae</taxon>
        <taxon>Pentapetalae</taxon>
        <taxon>rosids</taxon>
        <taxon>malvids</taxon>
        <taxon>Myrtales</taxon>
        <taxon>Melastomataceae</taxon>
        <taxon>Melastomatoideae</taxon>
        <taxon>Melastomateae</taxon>
        <taxon>Melastoma</taxon>
    </lineage>
</organism>
<evidence type="ECO:0000313" key="2">
    <source>
        <dbReference type="Proteomes" id="UP001057402"/>
    </source>
</evidence>
<reference evidence="2" key="1">
    <citation type="journal article" date="2023" name="Front. Plant Sci.">
        <title>Chromosomal-level genome assembly of Melastoma candidum provides insights into trichome evolution.</title>
        <authorList>
            <person name="Zhong Y."/>
            <person name="Wu W."/>
            <person name="Sun C."/>
            <person name="Zou P."/>
            <person name="Liu Y."/>
            <person name="Dai S."/>
            <person name="Zhou R."/>
        </authorList>
    </citation>
    <scope>NUCLEOTIDE SEQUENCE [LARGE SCALE GENOMIC DNA]</scope>
</reference>
<sequence>MKSYNNDNLGFLPRGFVTRVSAVVFGGILCSYPYWGSSVANFLFVTLPSAKRLLLTPECLFVVLNAIIAFLIGGSRQEGSNPSVPQSEDIYEEYIEIRSRSLGKVSSFSNGWSHAGTKIVTVNDPVVDKVIEDKKVGLERGTQDAEKPIDGDNQDGGNEGEDHDNSGENADEDDHEDGGLGADELNKRVEEFIAKVNQQWWMEARSVVCA</sequence>